<dbReference type="EMBL" id="JAODUP010000237">
    <property type="protein sequence ID" value="KAK2155538.1"/>
    <property type="molecule type" value="Genomic_DNA"/>
</dbReference>
<evidence type="ECO:0000313" key="2">
    <source>
        <dbReference type="Proteomes" id="UP001208570"/>
    </source>
</evidence>
<keyword evidence="2" id="KW-1185">Reference proteome</keyword>
<evidence type="ECO:0000313" key="1">
    <source>
        <dbReference type="EMBL" id="KAK2155538.1"/>
    </source>
</evidence>
<comment type="caution">
    <text evidence="1">The sequence shown here is derived from an EMBL/GenBank/DDBJ whole genome shotgun (WGS) entry which is preliminary data.</text>
</comment>
<dbReference type="AlphaFoldDB" id="A0AAD9JLQ8"/>
<organism evidence="1 2">
    <name type="scientific">Paralvinella palmiformis</name>
    <dbReference type="NCBI Taxonomy" id="53620"/>
    <lineage>
        <taxon>Eukaryota</taxon>
        <taxon>Metazoa</taxon>
        <taxon>Spiralia</taxon>
        <taxon>Lophotrochozoa</taxon>
        <taxon>Annelida</taxon>
        <taxon>Polychaeta</taxon>
        <taxon>Sedentaria</taxon>
        <taxon>Canalipalpata</taxon>
        <taxon>Terebellida</taxon>
        <taxon>Terebelliformia</taxon>
        <taxon>Alvinellidae</taxon>
        <taxon>Paralvinella</taxon>
    </lineage>
</organism>
<name>A0AAD9JLQ8_9ANNE</name>
<sequence>MQRIIVFHRKVSTWTNVHPGWNMYMYCEAVIMY</sequence>
<proteinExistence type="predicted"/>
<gene>
    <name evidence="1" type="ORF">LSH36_237g03029</name>
</gene>
<dbReference type="Proteomes" id="UP001208570">
    <property type="component" value="Unassembled WGS sequence"/>
</dbReference>
<accession>A0AAD9JLQ8</accession>
<reference evidence="1" key="1">
    <citation type="journal article" date="2023" name="Mol. Biol. Evol.">
        <title>Third-Generation Sequencing Reveals the Adaptive Role of the Epigenome in Three Deep-Sea Polychaetes.</title>
        <authorList>
            <person name="Perez M."/>
            <person name="Aroh O."/>
            <person name="Sun Y."/>
            <person name="Lan Y."/>
            <person name="Juniper S.K."/>
            <person name="Young C.R."/>
            <person name="Angers B."/>
            <person name="Qian P.Y."/>
        </authorList>
    </citation>
    <scope>NUCLEOTIDE SEQUENCE</scope>
    <source>
        <strain evidence="1">P08H-3</strain>
    </source>
</reference>
<protein>
    <submittedName>
        <fullName evidence="1">Uncharacterized protein</fullName>
    </submittedName>
</protein>